<dbReference type="Proteomes" id="UP001327560">
    <property type="component" value="Chromosome 1"/>
</dbReference>
<name>A0AAQ3JLE7_9LILI</name>
<feature type="compositionally biased region" description="Basic and acidic residues" evidence="8">
    <location>
        <begin position="693"/>
        <end position="710"/>
    </location>
</feature>
<keyword evidence="6" id="KW-0539">Nucleus</keyword>
<feature type="compositionally biased region" description="Basic and acidic residues" evidence="8">
    <location>
        <begin position="843"/>
        <end position="858"/>
    </location>
</feature>
<keyword evidence="5" id="KW-0234">DNA repair</keyword>
<dbReference type="EMBL" id="CP136890">
    <property type="protein sequence ID" value="WOK92136.1"/>
    <property type="molecule type" value="Genomic_DNA"/>
</dbReference>
<evidence type="ECO:0000256" key="1">
    <source>
        <dbReference type="ARBA" id="ARBA00004123"/>
    </source>
</evidence>
<dbReference type="GO" id="GO:0007064">
    <property type="term" value="P:mitotic sister chromatid cohesion"/>
    <property type="evidence" value="ECO:0007669"/>
    <property type="project" value="InterPro"/>
</dbReference>
<comment type="subcellular location">
    <subcellularLocation>
        <location evidence="1">Nucleus</location>
    </subcellularLocation>
</comment>
<feature type="compositionally biased region" description="Polar residues" evidence="8">
    <location>
        <begin position="599"/>
        <end position="612"/>
    </location>
</feature>
<feature type="compositionally biased region" description="Basic and acidic residues" evidence="8">
    <location>
        <begin position="807"/>
        <end position="822"/>
    </location>
</feature>
<dbReference type="GO" id="GO:0006281">
    <property type="term" value="P:DNA repair"/>
    <property type="evidence" value="ECO:0007669"/>
    <property type="project" value="UniProtKB-KW"/>
</dbReference>
<feature type="compositionally biased region" description="Basic residues" evidence="8">
    <location>
        <begin position="379"/>
        <end position="393"/>
    </location>
</feature>
<dbReference type="SUPFAM" id="SSF48371">
    <property type="entry name" value="ARM repeat"/>
    <property type="match status" value="1"/>
</dbReference>
<feature type="region of interest" description="Disordered" evidence="8">
    <location>
        <begin position="693"/>
        <end position="922"/>
    </location>
</feature>
<sequence length="922" mass="100399">MEGREKELEDRLREVGSRLASPPSAVDELVPILDHAESLLSRVDQSPKQSMSNALWPSMRALVAKELLGHLDMDVKVAVASCLSEITRITAPEAPYDDDLMKELFQRIVQAFENLDDISSRSFSKRVSILETVAKVRSCVVMLDLECDSDILAMFHHFLKTIRPNHSEKVFSSMETIMTLVLEESEDISSELLQCLLDSVKIDNKDILPVVRRLGEKVISNCAGKLKPYLMELSQSSGTPLNEYGKVVASICQQNPDVLEHNVVNASGEIMADDSKQSERTVSDEMLQGSEDMEQEVGCTAEVTSTDKSPKPLMSNGNVQMGNGVSTVESSSSKQKSEPSPSDDQYKKATADNKDATDSGSVKESLPAEPEIPDATQPKRGRPSSKMAAKRHGGSAPVEQPASSLQEQSVMGDKALSLQKESDGTSDSGGIVDPTTVTISSEDKSQKQTSRKGSSSKIDYGDSSQKSRISKTKQVNLKAKNDKAGEPILKELISKSGTKVPNDQGNLEETAKTKSKKKLDHAKEELISKSPTEAPTDQGNSEETAKTKTKRKVDHIAKEELISKSPTEAPTDQGNSEETAKTKSKRKVDHIAKEELISKSPTEAPTDQGNSEETAKIKSKRKVDHIAKEISETSNKELDGSIIGRNIRVWWPMDKEFYNGVIDSYDHSSKKHKIVYNDGDVEILLLKKERWEFVKDDDGSGQEQAKDSGRPDASSEETKSKRAKTSSSSIPDEISTKTPAKSGTTSGNRRKGRPPKTVPANADDSPSSLSKVNEKPANLSREDAGSDTKLKDDPKSKGVFHKAKSPSKVESESKDNSSKKSMDGTPIPIPASRSKDNVASGKVTKDALKRKATEDSPRMGRKLKGSTTSKAGSDSKASTASEKGKIKVQESEKIKVRSDTTPKTVDGEEAKASAGKRRKRKG</sequence>
<feature type="compositionally biased region" description="Basic and acidic residues" evidence="8">
    <location>
        <begin position="479"/>
        <end position="493"/>
    </location>
</feature>
<keyword evidence="7" id="KW-0131">Cell cycle</keyword>
<dbReference type="GO" id="GO:0035825">
    <property type="term" value="P:homologous recombination"/>
    <property type="evidence" value="ECO:0007669"/>
    <property type="project" value="UniProtKB-ARBA"/>
</dbReference>
<feature type="compositionally biased region" description="Basic and acidic residues" evidence="8">
    <location>
        <begin position="344"/>
        <end position="357"/>
    </location>
</feature>
<organism evidence="9 10">
    <name type="scientific">Canna indica</name>
    <name type="common">Indian-shot</name>
    <dbReference type="NCBI Taxonomy" id="4628"/>
    <lineage>
        <taxon>Eukaryota</taxon>
        <taxon>Viridiplantae</taxon>
        <taxon>Streptophyta</taxon>
        <taxon>Embryophyta</taxon>
        <taxon>Tracheophyta</taxon>
        <taxon>Spermatophyta</taxon>
        <taxon>Magnoliopsida</taxon>
        <taxon>Liliopsida</taxon>
        <taxon>Zingiberales</taxon>
        <taxon>Cannaceae</taxon>
        <taxon>Canna</taxon>
    </lineage>
</organism>
<evidence type="ECO:0000256" key="2">
    <source>
        <dbReference type="ARBA" id="ARBA00022618"/>
    </source>
</evidence>
<evidence type="ECO:0000313" key="10">
    <source>
        <dbReference type="Proteomes" id="UP001327560"/>
    </source>
</evidence>
<keyword evidence="3" id="KW-0227">DNA damage</keyword>
<evidence type="ECO:0000256" key="5">
    <source>
        <dbReference type="ARBA" id="ARBA00023204"/>
    </source>
</evidence>
<dbReference type="PANTHER" id="PTHR12663">
    <property type="entry name" value="ANDROGEN INDUCED INHIBITOR OF PROLIFERATION AS3 / PDS5-RELATED"/>
    <property type="match status" value="1"/>
</dbReference>
<dbReference type="GO" id="GO:0000785">
    <property type="term" value="C:chromatin"/>
    <property type="evidence" value="ECO:0007669"/>
    <property type="project" value="TreeGrafter"/>
</dbReference>
<feature type="compositionally biased region" description="Polar residues" evidence="8">
    <location>
        <begin position="315"/>
        <end position="324"/>
    </location>
</feature>
<feature type="compositionally biased region" description="Polar residues" evidence="8">
    <location>
        <begin position="495"/>
        <end position="507"/>
    </location>
</feature>
<gene>
    <name evidence="9" type="ORF">Cni_G00827</name>
</gene>
<evidence type="ECO:0000256" key="7">
    <source>
        <dbReference type="ARBA" id="ARBA00023306"/>
    </source>
</evidence>
<feature type="compositionally biased region" description="Basic and acidic residues" evidence="8">
    <location>
        <begin position="780"/>
        <end position="796"/>
    </location>
</feature>
<dbReference type="GO" id="GO:0005634">
    <property type="term" value="C:nucleus"/>
    <property type="evidence" value="ECO:0007669"/>
    <property type="project" value="UniProtKB-SubCell"/>
</dbReference>
<dbReference type="Pfam" id="PF20168">
    <property type="entry name" value="PDS5"/>
    <property type="match status" value="1"/>
</dbReference>
<evidence type="ECO:0000256" key="3">
    <source>
        <dbReference type="ARBA" id="ARBA00022763"/>
    </source>
</evidence>
<feature type="compositionally biased region" description="Polar residues" evidence="8">
    <location>
        <begin position="529"/>
        <end position="542"/>
    </location>
</feature>
<feature type="compositionally biased region" description="Basic and acidic residues" evidence="8">
    <location>
        <begin position="273"/>
        <end position="283"/>
    </location>
</feature>
<protein>
    <submittedName>
        <fullName evidence="9">Uncharacterized protein</fullName>
    </submittedName>
</protein>
<dbReference type="GO" id="GO:0051301">
    <property type="term" value="P:cell division"/>
    <property type="evidence" value="ECO:0007669"/>
    <property type="project" value="UniProtKB-KW"/>
</dbReference>
<feature type="compositionally biased region" description="Polar residues" evidence="8">
    <location>
        <begin position="865"/>
        <end position="881"/>
    </location>
</feature>
<dbReference type="CDD" id="cd20404">
    <property type="entry name" value="Tudor_Agenet_AtEML-like"/>
    <property type="match status" value="1"/>
</dbReference>
<keyword evidence="10" id="KW-1185">Reference proteome</keyword>
<dbReference type="SUPFAM" id="SSF63748">
    <property type="entry name" value="Tudor/PWWP/MBT"/>
    <property type="match status" value="1"/>
</dbReference>
<feature type="compositionally biased region" description="Polar residues" evidence="8">
    <location>
        <begin position="564"/>
        <end position="577"/>
    </location>
</feature>
<evidence type="ECO:0000256" key="4">
    <source>
        <dbReference type="ARBA" id="ARBA00022776"/>
    </source>
</evidence>
<evidence type="ECO:0000256" key="6">
    <source>
        <dbReference type="ARBA" id="ARBA00023242"/>
    </source>
</evidence>
<feature type="region of interest" description="Disordered" evidence="8">
    <location>
        <begin position="269"/>
        <end position="623"/>
    </location>
</feature>
<reference evidence="9 10" key="1">
    <citation type="submission" date="2023-10" db="EMBL/GenBank/DDBJ databases">
        <title>Chromosome-scale genome assembly provides insights into flower coloration mechanisms of Canna indica.</title>
        <authorList>
            <person name="Li C."/>
        </authorList>
    </citation>
    <scope>NUCLEOTIDE SEQUENCE [LARGE SCALE GENOMIC DNA]</scope>
    <source>
        <tissue evidence="9">Flower</tissue>
    </source>
</reference>
<feature type="compositionally biased region" description="Polar residues" evidence="8">
    <location>
        <begin position="447"/>
        <end position="475"/>
    </location>
</feature>
<keyword evidence="2" id="KW-0132">Cell division</keyword>
<accession>A0AAQ3JLE7</accession>
<keyword evidence="4" id="KW-0498">Mitosis</keyword>
<feature type="compositionally biased region" description="Polar residues" evidence="8">
    <location>
        <begin position="736"/>
        <end position="747"/>
    </location>
</feature>
<dbReference type="InterPro" id="IPR016024">
    <property type="entry name" value="ARM-type_fold"/>
</dbReference>
<dbReference type="PANTHER" id="PTHR12663:SF3">
    <property type="entry name" value="SISTER CHROMATID COHESION PROTEIN PDS5 HOMOLOG C"/>
    <property type="match status" value="1"/>
</dbReference>
<feature type="compositionally biased region" description="Basic and acidic residues" evidence="8">
    <location>
        <begin position="882"/>
        <end position="911"/>
    </location>
</feature>
<dbReference type="InterPro" id="IPR039776">
    <property type="entry name" value="Pds5"/>
</dbReference>
<evidence type="ECO:0000256" key="8">
    <source>
        <dbReference type="SAM" id="MobiDB-lite"/>
    </source>
</evidence>
<feature type="compositionally biased region" description="Low complexity" evidence="8">
    <location>
        <begin position="325"/>
        <end position="342"/>
    </location>
</feature>
<evidence type="ECO:0000313" key="9">
    <source>
        <dbReference type="EMBL" id="WOK92136.1"/>
    </source>
</evidence>
<proteinExistence type="predicted"/>
<dbReference type="AlphaFoldDB" id="A0AAQ3JLE7"/>
<dbReference type="Gene3D" id="2.30.30.140">
    <property type="match status" value="1"/>
</dbReference>